<evidence type="ECO:0000313" key="2">
    <source>
        <dbReference type="EMBL" id="OAQ35839.1"/>
    </source>
</evidence>
<reference evidence="2 3" key="1">
    <citation type="submission" date="2016-05" db="EMBL/GenBank/DDBJ databases">
        <title>Genome sequencing reveals origins of a unique bacterial endosymbiosis in the earliest lineages of terrestrial Fungi.</title>
        <authorList>
            <consortium name="DOE Joint Genome Institute"/>
            <person name="Uehling J."/>
            <person name="Gryganskyi A."/>
            <person name="Hameed K."/>
            <person name="Tschaplinski T."/>
            <person name="Misztal P."/>
            <person name="Wu S."/>
            <person name="Desiro A."/>
            <person name="Vande Pol N."/>
            <person name="Du Z.-Y."/>
            <person name="Zienkiewicz A."/>
            <person name="Zienkiewicz K."/>
            <person name="Morin E."/>
            <person name="Tisserant E."/>
            <person name="Splivallo R."/>
            <person name="Hainaut M."/>
            <person name="Henrissat B."/>
            <person name="Ohm R."/>
            <person name="Kuo A."/>
            <person name="Yan J."/>
            <person name="Lipzen A."/>
            <person name="Nolan M."/>
            <person name="Labutti K."/>
            <person name="Barry K."/>
            <person name="Goldstein A."/>
            <person name="Labbe J."/>
            <person name="Schadt C."/>
            <person name="Tuskan G."/>
            <person name="Grigoriev I."/>
            <person name="Martin F."/>
            <person name="Vilgalys R."/>
            <person name="Bonito G."/>
        </authorList>
    </citation>
    <scope>NUCLEOTIDE SEQUENCE [LARGE SCALE GENOMIC DNA]</scope>
    <source>
        <strain evidence="2 3">AG-77</strain>
    </source>
</reference>
<protein>
    <recommendedName>
        <fullName evidence="1">Reverse transcriptase zinc-binding domain-containing protein</fullName>
    </recommendedName>
</protein>
<dbReference type="AlphaFoldDB" id="A0A197KHL1"/>
<proteinExistence type="predicted"/>
<gene>
    <name evidence="2" type="ORF">K457DRAFT_65631</name>
</gene>
<dbReference type="OrthoDB" id="2278241at2759"/>
<evidence type="ECO:0000259" key="1">
    <source>
        <dbReference type="Pfam" id="PF13966"/>
    </source>
</evidence>
<dbReference type="InterPro" id="IPR026960">
    <property type="entry name" value="RVT-Znf"/>
</dbReference>
<accession>A0A197KHL1</accession>
<dbReference type="Proteomes" id="UP000078512">
    <property type="component" value="Unassembled WGS sequence"/>
</dbReference>
<dbReference type="EMBL" id="KV442013">
    <property type="protein sequence ID" value="OAQ35839.1"/>
    <property type="molecule type" value="Genomic_DNA"/>
</dbReference>
<feature type="non-terminal residue" evidence="2">
    <location>
        <position position="1"/>
    </location>
</feature>
<organism evidence="2 3">
    <name type="scientific">Linnemannia elongata AG-77</name>
    <dbReference type="NCBI Taxonomy" id="1314771"/>
    <lineage>
        <taxon>Eukaryota</taxon>
        <taxon>Fungi</taxon>
        <taxon>Fungi incertae sedis</taxon>
        <taxon>Mucoromycota</taxon>
        <taxon>Mortierellomycotina</taxon>
        <taxon>Mortierellomycetes</taxon>
        <taxon>Mortierellales</taxon>
        <taxon>Mortierellaceae</taxon>
        <taxon>Linnemannia</taxon>
    </lineage>
</organism>
<dbReference type="Pfam" id="PF13966">
    <property type="entry name" value="zf-RVT"/>
    <property type="match status" value="1"/>
</dbReference>
<evidence type="ECO:0000313" key="3">
    <source>
        <dbReference type="Proteomes" id="UP000078512"/>
    </source>
</evidence>
<name>A0A197KHL1_9FUNG</name>
<keyword evidence="3" id="KW-1185">Reference proteome</keyword>
<sequence length="55" mass="6433">FWKNKIPNNARNVWWRLLINKLPSGLHLRSITPDMVEPLCRICGTSLETSQHLFS</sequence>
<feature type="domain" description="Reverse transcriptase zinc-binding" evidence="1">
    <location>
        <begin position="1"/>
        <end position="54"/>
    </location>
</feature>